<evidence type="ECO:0000313" key="1">
    <source>
        <dbReference type="EMBL" id="GGB22346.1"/>
    </source>
</evidence>
<accession>A0A916SZZ4</accession>
<gene>
    <name evidence="1" type="ORF">GCM10011489_08150</name>
</gene>
<reference evidence="1" key="2">
    <citation type="submission" date="2020-09" db="EMBL/GenBank/DDBJ databases">
        <authorList>
            <person name="Sun Q."/>
            <person name="Zhou Y."/>
        </authorList>
    </citation>
    <scope>NUCLEOTIDE SEQUENCE</scope>
    <source>
        <strain evidence="1">CGMCC 1.12827</strain>
    </source>
</reference>
<dbReference type="AlphaFoldDB" id="A0A916SZZ4"/>
<organism evidence="1 2">
    <name type="scientific">Gordonia jinhuaensis</name>
    <dbReference type="NCBI Taxonomy" id="1517702"/>
    <lineage>
        <taxon>Bacteria</taxon>
        <taxon>Bacillati</taxon>
        <taxon>Actinomycetota</taxon>
        <taxon>Actinomycetes</taxon>
        <taxon>Mycobacteriales</taxon>
        <taxon>Gordoniaceae</taxon>
        <taxon>Gordonia</taxon>
    </lineage>
</organism>
<dbReference type="Proteomes" id="UP000621454">
    <property type="component" value="Unassembled WGS sequence"/>
</dbReference>
<keyword evidence="2" id="KW-1185">Reference proteome</keyword>
<name>A0A916SZZ4_9ACTN</name>
<comment type="caution">
    <text evidence="1">The sequence shown here is derived from an EMBL/GenBank/DDBJ whole genome shotgun (WGS) entry which is preliminary data.</text>
</comment>
<sequence>MQIVIRECPVCWRLVETAQNVWAHNDKAGNVCPMSGKEAPRKWCRGTRAIPWERGEVA</sequence>
<proteinExistence type="predicted"/>
<evidence type="ECO:0000313" key="2">
    <source>
        <dbReference type="Proteomes" id="UP000621454"/>
    </source>
</evidence>
<protein>
    <submittedName>
        <fullName evidence="1">Uncharacterized protein</fullName>
    </submittedName>
</protein>
<dbReference type="EMBL" id="BMGC01000004">
    <property type="protein sequence ID" value="GGB22346.1"/>
    <property type="molecule type" value="Genomic_DNA"/>
</dbReference>
<reference evidence="1" key="1">
    <citation type="journal article" date="2014" name="Int. J. Syst. Evol. Microbiol.">
        <title>Complete genome sequence of Corynebacterium casei LMG S-19264T (=DSM 44701T), isolated from a smear-ripened cheese.</title>
        <authorList>
            <consortium name="US DOE Joint Genome Institute (JGI-PGF)"/>
            <person name="Walter F."/>
            <person name="Albersmeier A."/>
            <person name="Kalinowski J."/>
            <person name="Ruckert C."/>
        </authorList>
    </citation>
    <scope>NUCLEOTIDE SEQUENCE</scope>
    <source>
        <strain evidence="1">CGMCC 1.12827</strain>
    </source>
</reference>